<keyword evidence="1" id="KW-0472">Membrane</keyword>
<comment type="caution">
    <text evidence="2">The sequence shown here is derived from an EMBL/GenBank/DDBJ whole genome shotgun (WGS) entry which is preliminary data.</text>
</comment>
<proteinExistence type="predicted"/>
<feature type="transmembrane region" description="Helical" evidence="1">
    <location>
        <begin position="93"/>
        <end position="112"/>
    </location>
</feature>
<gene>
    <name evidence="2" type="ORF">CLV59_105153</name>
</gene>
<organism evidence="2 3">
    <name type="scientific">Chitinophaga dinghuensis</name>
    <dbReference type="NCBI Taxonomy" id="1539050"/>
    <lineage>
        <taxon>Bacteria</taxon>
        <taxon>Pseudomonadati</taxon>
        <taxon>Bacteroidota</taxon>
        <taxon>Chitinophagia</taxon>
        <taxon>Chitinophagales</taxon>
        <taxon>Chitinophagaceae</taxon>
        <taxon>Chitinophaga</taxon>
    </lineage>
</organism>
<sequence>MISHPDTLQIVRKAEGLTDTTSFIRRDISKSVDIVSPQTFAQGFANIKPMPDPVTIVLQSFLMRNLYFLIPVVLFCIAWVRIVFLVFAHQANLAKAIPFILFSVIIAGYLLMRWRGWAPMQIRISSKEIAGFKWTELSAVYIVKRQSRRSLKCLLAFVKRDGTLEYIPVTEYYHSGQLQAVAAALRDLSPIEQTM</sequence>
<dbReference type="AlphaFoldDB" id="A0A327VYN0"/>
<feature type="transmembrane region" description="Helical" evidence="1">
    <location>
        <begin position="66"/>
        <end position="87"/>
    </location>
</feature>
<accession>A0A327VYN0</accession>
<dbReference type="EMBL" id="QLMA01000005">
    <property type="protein sequence ID" value="RAJ80046.1"/>
    <property type="molecule type" value="Genomic_DNA"/>
</dbReference>
<dbReference type="Proteomes" id="UP000249819">
    <property type="component" value="Unassembled WGS sequence"/>
</dbReference>
<keyword evidence="1" id="KW-1133">Transmembrane helix</keyword>
<name>A0A327VYN0_9BACT</name>
<keyword evidence="3" id="KW-1185">Reference proteome</keyword>
<keyword evidence="1" id="KW-0812">Transmembrane</keyword>
<evidence type="ECO:0000313" key="3">
    <source>
        <dbReference type="Proteomes" id="UP000249819"/>
    </source>
</evidence>
<protein>
    <submittedName>
        <fullName evidence="2">Uncharacterized protein</fullName>
    </submittedName>
</protein>
<dbReference type="RefSeq" id="WP_111593073.1">
    <property type="nucleotide sequence ID" value="NZ_QLMA01000005.1"/>
</dbReference>
<evidence type="ECO:0000313" key="2">
    <source>
        <dbReference type="EMBL" id="RAJ80046.1"/>
    </source>
</evidence>
<evidence type="ECO:0000256" key="1">
    <source>
        <dbReference type="SAM" id="Phobius"/>
    </source>
</evidence>
<reference evidence="2 3" key="1">
    <citation type="submission" date="2018-06" db="EMBL/GenBank/DDBJ databases">
        <title>Genomic Encyclopedia of Archaeal and Bacterial Type Strains, Phase II (KMG-II): from individual species to whole genera.</title>
        <authorList>
            <person name="Goeker M."/>
        </authorList>
    </citation>
    <scope>NUCLEOTIDE SEQUENCE [LARGE SCALE GENOMIC DNA]</scope>
    <source>
        <strain evidence="2 3">DSM 29821</strain>
    </source>
</reference>